<dbReference type="SUPFAM" id="SSF52374">
    <property type="entry name" value="Nucleotidylyl transferase"/>
    <property type="match status" value="1"/>
</dbReference>
<organism evidence="3 4">
    <name type="scientific">Pengzhenrongella sicca</name>
    <dbReference type="NCBI Taxonomy" id="2819238"/>
    <lineage>
        <taxon>Bacteria</taxon>
        <taxon>Bacillati</taxon>
        <taxon>Actinomycetota</taxon>
        <taxon>Actinomycetes</taxon>
        <taxon>Micrococcales</taxon>
        <taxon>Pengzhenrongella</taxon>
    </lineage>
</organism>
<dbReference type="PANTHER" id="PTHR37512">
    <property type="entry name" value="TRIFUNCTIONAL NAD BIOSYNTHESIS/REGULATOR PROTEIN NADR"/>
    <property type="match status" value="1"/>
</dbReference>
<dbReference type="InterPro" id="IPR038727">
    <property type="entry name" value="NadR/Ttd14_AAA_dom"/>
</dbReference>
<dbReference type="KEGG" id="psic:J4E96_08240"/>
<dbReference type="Proteomes" id="UP000663937">
    <property type="component" value="Chromosome"/>
</dbReference>
<dbReference type="InterPro" id="IPR027417">
    <property type="entry name" value="P-loop_NTPase"/>
</dbReference>
<proteinExistence type="predicted"/>
<dbReference type="RefSeq" id="WP_227425277.1">
    <property type="nucleotide sequence ID" value="NZ_CP071868.1"/>
</dbReference>
<dbReference type="SUPFAM" id="SSF52540">
    <property type="entry name" value="P-loop containing nucleoside triphosphate hydrolases"/>
    <property type="match status" value="1"/>
</dbReference>
<dbReference type="InterPro" id="IPR014729">
    <property type="entry name" value="Rossmann-like_a/b/a_fold"/>
</dbReference>
<protein>
    <submittedName>
        <fullName evidence="3">AAA family ATPase</fullName>
    </submittedName>
</protein>
<name>A0A8A4ZFV8_9MICO</name>
<feature type="compositionally biased region" description="Low complexity" evidence="1">
    <location>
        <begin position="346"/>
        <end position="359"/>
    </location>
</feature>
<keyword evidence="4" id="KW-1185">Reference proteome</keyword>
<evidence type="ECO:0000313" key="3">
    <source>
        <dbReference type="EMBL" id="QTE30902.1"/>
    </source>
</evidence>
<sequence>MTRREFRHALIIGKFYPLHAGHLNLVRAALARSDRVTVEVLTTSAELVPGEVRAGWIRSELPQAHVVTGLDDAPVDYDSEPAWREHLTVIRALLDAPVDAVFTSDAYGAELARRLGAAWVQVDPGRTLAAVSGTQVRADPAGYWWALPRAVRAWFTLRVVVVGAESTGTTTLAAALADRFGTTWVPEFGREWTDVRPGGPTAPWHSGEFDLIAREQARAEDAAAERVPVPLLVCDTDAVTTALFHERYLGAASASVHGLAASRVPDLYLLTGDEIPFVPDGQRDGEHIRHAMAERFREVLAQQPAPWVEVRGSRAERLAEAATQVTALLARGHGLAGPRAARRADGPAAPAANGGMLSR</sequence>
<dbReference type="PANTHER" id="PTHR37512:SF1">
    <property type="entry name" value="NADR_TTD14 AAA DOMAIN-CONTAINING PROTEIN"/>
    <property type="match status" value="1"/>
</dbReference>
<dbReference type="AlphaFoldDB" id="A0A8A4ZFV8"/>
<feature type="region of interest" description="Disordered" evidence="1">
    <location>
        <begin position="337"/>
        <end position="359"/>
    </location>
</feature>
<dbReference type="Gene3D" id="3.40.50.620">
    <property type="entry name" value="HUPs"/>
    <property type="match status" value="1"/>
</dbReference>
<dbReference type="EMBL" id="CP071868">
    <property type="protein sequence ID" value="QTE30902.1"/>
    <property type="molecule type" value="Genomic_DNA"/>
</dbReference>
<evidence type="ECO:0000256" key="1">
    <source>
        <dbReference type="SAM" id="MobiDB-lite"/>
    </source>
</evidence>
<reference evidence="3" key="1">
    <citation type="submission" date="2021-03" db="EMBL/GenBank/DDBJ databases">
        <title>Pengzhenrongella sicca gen. nov., sp. nov., a new member of suborder Micrococcineae isolated from High-Arctic tundra soil.</title>
        <authorList>
            <person name="Peng F."/>
        </authorList>
    </citation>
    <scope>NUCLEOTIDE SEQUENCE</scope>
    <source>
        <strain evidence="3">LRZ-2</strain>
    </source>
</reference>
<accession>A0A8A4ZFV8</accession>
<dbReference type="Pfam" id="PF13521">
    <property type="entry name" value="AAA_28"/>
    <property type="match status" value="1"/>
</dbReference>
<feature type="domain" description="NadR/Ttd14 AAA" evidence="2">
    <location>
        <begin position="158"/>
        <end position="317"/>
    </location>
</feature>
<gene>
    <name evidence="3" type="ORF">J4E96_08240</name>
</gene>
<evidence type="ECO:0000259" key="2">
    <source>
        <dbReference type="Pfam" id="PF13521"/>
    </source>
</evidence>
<dbReference type="InterPro" id="IPR052735">
    <property type="entry name" value="NAD_biosynth-regulator"/>
</dbReference>
<evidence type="ECO:0000313" key="4">
    <source>
        <dbReference type="Proteomes" id="UP000663937"/>
    </source>
</evidence>
<dbReference type="Gene3D" id="3.40.50.300">
    <property type="entry name" value="P-loop containing nucleotide triphosphate hydrolases"/>
    <property type="match status" value="1"/>
</dbReference>